<dbReference type="InterPro" id="IPR001356">
    <property type="entry name" value="HD"/>
</dbReference>
<dbReference type="SUPFAM" id="SSF46689">
    <property type="entry name" value="Homeodomain-like"/>
    <property type="match status" value="1"/>
</dbReference>
<dbReference type="AlphaFoldDB" id="A0A9P5XCY7"/>
<accession>A0A9P5XCY7</accession>
<dbReference type="InterPro" id="IPR009057">
    <property type="entry name" value="Homeodomain-like_sf"/>
</dbReference>
<comment type="subcellular location">
    <subcellularLocation>
        <location evidence="1 2">Nucleus</location>
    </subcellularLocation>
</comment>
<evidence type="ECO:0000256" key="3">
    <source>
        <dbReference type="SAM" id="MobiDB-lite"/>
    </source>
</evidence>
<dbReference type="GO" id="GO:0003677">
    <property type="term" value="F:DNA binding"/>
    <property type="evidence" value="ECO:0007669"/>
    <property type="project" value="UniProtKB-UniRule"/>
</dbReference>
<gene>
    <name evidence="5" type="ORF">P691DRAFT_670720</name>
</gene>
<organism evidence="5 6">
    <name type="scientific">Macrolepiota fuliginosa MF-IS2</name>
    <dbReference type="NCBI Taxonomy" id="1400762"/>
    <lineage>
        <taxon>Eukaryota</taxon>
        <taxon>Fungi</taxon>
        <taxon>Dikarya</taxon>
        <taxon>Basidiomycota</taxon>
        <taxon>Agaricomycotina</taxon>
        <taxon>Agaricomycetes</taxon>
        <taxon>Agaricomycetidae</taxon>
        <taxon>Agaricales</taxon>
        <taxon>Agaricineae</taxon>
        <taxon>Agaricaceae</taxon>
        <taxon>Macrolepiota</taxon>
    </lineage>
</organism>
<proteinExistence type="predicted"/>
<dbReference type="Gene3D" id="1.10.10.60">
    <property type="entry name" value="Homeodomain-like"/>
    <property type="match status" value="1"/>
</dbReference>
<evidence type="ECO:0000256" key="1">
    <source>
        <dbReference type="PROSITE-ProRule" id="PRU00108"/>
    </source>
</evidence>
<feature type="DNA-binding region" description="Homeobox" evidence="1">
    <location>
        <begin position="114"/>
        <end position="164"/>
    </location>
</feature>
<comment type="caution">
    <text evidence="5">The sequence shown here is derived from an EMBL/GenBank/DDBJ whole genome shotgun (WGS) entry which is preliminary data.</text>
</comment>
<evidence type="ECO:0000313" key="6">
    <source>
        <dbReference type="Proteomes" id="UP000807342"/>
    </source>
</evidence>
<keyword evidence="1 2" id="KW-0371">Homeobox</keyword>
<dbReference type="Pfam" id="PF00046">
    <property type="entry name" value="Homeodomain"/>
    <property type="match status" value="1"/>
</dbReference>
<evidence type="ECO:0000313" key="5">
    <source>
        <dbReference type="EMBL" id="KAF9447807.1"/>
    </source>
</evidence>
<protein>
    <recommendedName>
        <fullName evidence="4">Homeobox domain-containing protein</fullName>
    </recommendedName>
</protein>
<keyword evidence="1 2" id="KW-0539">Nucleus</keyword>
<evidence type="ECO:0000256" key="2">
    <source>
        <dbReference type="RuleBase" id="RU000682"/>
    </source>
</evidence>
<dbReference type="EMBL" id="MU151185">
    <property type="protein sequence ID" value="KAF9447807.1"/>
    <property type="molecule type" value="Genomic_DNA"/>
</dbReference>
<dbReference type="CDD" id="cd00086">
    <property type="entry name" value="homeodomain"/>
    <property type="match status" value="1"/>
</dbReference>
<feature type="region of interest" description="Disordered" evidence="3">
    <location>
        <begin position="1"/>
        <end position="109"/>
    </location>
</feature>
<dbReference type="PROSITE" id="PS50071">
    <property type="entry name" value="HOMEOBOX_2"/>
    <property type="match status" value="1"/>
</dbReference>
<keyword evidence="1 2" id="KW-0238">DNA-binding</keyword>
<feature type="compositionally biased region" description="Low complexity" evidence="3">
    <location>
        <begin position="37"/>
        <end position="63"/>
    </location>
</feature>
<evidence type="ECO:0000259" key="4">
    <source>
        <dbReference type="PROSITE" id="PS50071"/>
    </source>
</evidence>
<dbReference type="Proteomes" id="UP000807342">
    <property type="component" value="Unassembled WGS sequence"/>
</dbReference>
<dbReference type="OrthoDB" id="2963517at2759"/>
<feature type="compositionally biased region" description="Polar residues" evidence="3">
    <location>
        <begin position="18"/>
        <end position="32"/>
    </location>
</feature>
<reference evidence="5" key="1">
    <citation type="submission" date="2020-11" db="EMBL/GenBank/DDBJ databases">
        <authorList>
            <consortium name="DOE Joint Genome Institute"/>
            <person name="Ahrendt S."/>
            <person name="Riley R."/>
            <person name="Andreopoulos W."/>
            <person name="Labutti K."/>
            <person name="Pangilinan J."/>
            <person name="Ruiz-Duenas F.J."/>
            <person name="Barrasa J.M."/>
            <person name="Sanchez-Garcia M."/>
            <person name="Camarero S."/>
            <person name="Miyauchi S."/>
            <person name="Serrano A."/>
            <person name="Linde D."/>
            <person name="Babiker R."/>
            <person name="Drula E."/>
            <person name="Ayuso-Fernandez I."/>
            <person name="Pacheco R."/>
            <person name="Padilla G."/>
            <person name="Ferreira P."/>
            <person name="Barriuso J."/>
            <person name="Kellner H."/>
            <person name="Castanera R."/>
            <person name="Alfaro M."/>
            <person name="Ramirez L."/>
            <person name="Pisabarro A.G."/>
            <person name="Kuo A."/>
            <person name="Tritt A."/>
            <person name="Lipzen A."/>
            <person name="He G."/>
            <person name="Yan M."/>
            <person name="Ng V."/>
            <person name="Cullen D."/>
            <person name="Martin F."/>
            <person name="Rosso M.-N."/>
            <person name="Henrissat B."/>
            <person name="Hibbett D."/>
            <person name="Martinez A.T."/>
            <person name="Grigoriev I.V."/>
        </authorList>
    </citation>
    <scope>NUCLEOTIDE SEQUENCE</scope>
    <source>
        <strain evidence="5">MF-IS2</strain>
    </source>
</reference>
<sequence>MHKLPSLHLNPKPISHPTDPNSSFKHSISSPTPADESISSASASSSSSSSTSSSAKSTRTTRSSAKKIRSSNGSGSKPTDQELARKGKLRQKRQQMIEKAKKISSLDNSPANDRQLRVLKMVYEEITMYPTEAWMAILAIIIQRSFKQVKNWFSNERQKRGTGEDTHVTSSSGDRIRVRPMTLNNCKDWSDEWFEEVVMVHNFRVLCKSRSQAGGALSDTSSNHDGRS</sequence>
<name>A0A9P5XCY7_9AGAR</name>
<keyword evidence="6" id="KW-1185">Reference proteome</keyword>
<dbReference type="SMART" id="SM00389">
    <property type="entry name" value="HOX"/>
    <property type="match status" value="1"/>
</dbReference>
<dbReference type="GO" id="GO:0005634">
    <property type="term" value="C:nucleus"/>
    <property type="evidence" value="ECO:0007669"/>
    <property type="project" value="UniProtKB-SubCell"/>
</dbReference>
<feature type="domain" description="Homeobox" evidence="4">
    <location>
        <begin position="112"/>
        <end position="163"/>
    </location>
</feature>